<dbReference type="STRING" id="56779.SAMN05421834_1204"/>
<evidence type="ECO:0000313" key="1">
    <source>
        <dbReference type="EMBL" id="SIR30987.1"/>
    </source>
</evidence>
<dbReference type="EMBL" id="FTNC01000020">
    <property type="protein sequence ID" value="SIR30987.1"/>
    <property type="molecule type" value="Genomic_DNA"/>
</dbReference>
<reference evidence="2" key="1">
    <citation type="submission" date="2017-01" db="EMBL/GenBank/DDBJ databases">
        <authorList>
            <person name="Varghese N."/>
            <person name="Submissions S."/>
        </authorList>
    </citation>
    <scope>NUCLEOTIDE SEQUENCE [LARGE SCALE GENOMIC DNA]</scope>
    <source>
        <strain evidence="2">ATCC 700103</strain>
    </source>
</reference>
<evidence type="ECO:0000313" key="2">
    <source>
        <dbReference type="Proteomes" id="UP000185669"/>
    </source>
</evidence>
<keyword evidence="2" id="KW-1185">Reference proteome</keyword>
<dbReference type="Proteomes" id="UP000185669">
    <property type="component" value="Unassembled WGS sequence"/>
</dbReference>
<name>A0A1N6ZW06_9FIRM</name>
<dbReference type="OrthoDB" id="1898185at2"/>
<proteinExistence type="predicted"/>
<dbReference type="RefSeq" id="WP_076545651.1">
    <property type="nucleotide sequence ID" value="NZ_FTNC01000020.1"/>
</dbReference>
<keyword evidence="1" id="KW-0378">Hydrolase</keyword>
<sequence>MKNNKEPEIARRYAPRIFFDENEPFLPLYVGYTVVRGEEIDSPSFSRKLTPPKNGMTIEYAIYWDWDIGHHYDLEHLWVHVNQKGEVISFEGSAHGLYINLWPSPPELEALIKALKNKNRKNKYCPAEKEFNFPRIYKSGEGLLCYSQPGKHAFAPSADWYRQQQEFVTAECNQRAGQAATIGGVYGDSLLNKYRDCEELARDYLKRSAFNPTLNFNQLIDLKTDVELMSWKKLYKLIPERINYWMQRLKIDSKEDE</sequence>
<organism evidence="1 2">
    <name type="scientific">Halanaerobium kushneri</name>
    <dbReference type="NCBI Taxonomy" id="56779"/>
    <lineage>
        <taxon>Bacteria</taxon>
        <taxon>Bacillati</taxon>
        <taxon>Bacillota</taxon>
        <taxon>Clostridia</taxon>
        <taxon>Halanaerobiales</taxon>
        <taxon>Halanaerobiaceae</taxon>
        <taxon>Halanaerobium</taxon>
    </lineage>
</organism>
<dbReference type="AlphaFoldDB" id="A0A1N6ZW06"/>
<accession>A0A1N6ZW06</accession>
<protein>
    <submittedName>
        <fullName evidence="1">Putative hydrolase of the HAD superfamily</fullName>
    </submittedName>
</protein>
<gene>
    <name evidence="1" type="ORF">SAMN05421834_1204</name>
</gene>
<dbReference type="GO" id="GO:0016787">
    <property type="term" value="F:hydrolase activity"/>
    <property type="evidence" value="ECO:0007669"/>
    <property type="project" value="UniProtKB-KW"/>
</dbReference>